<feature type="compositionally biased region" description="Low complexity" evidence="13">
    <location>
        <begin position="55"/>
        <end position="68"/>
    </location>
</feature>
<dbReference type="GO" id="GO:0042383">
    <property type="term" value="C:sarcolemma"/>
    <property type="evidence" value="ECO:0007669"/>
    <property type="project" value="UniProtKB-SubCell"/>
</dbReference>
<feature type="compositionally biased region" description="Polar residues" evidence="13">
    <location>
        <begin position="320"/>
        <end position="331"/>
    </location>
</feature>
<dbReference type="PANTHER" id="PTHR12939">
    <property type="entry name" value="SARCOGLYCAN"/>
    <property type="match status" value="1"/>
</dbReference>
<evidence type="ECO:0000256" key="7">
    <source>
        <dbReference type="ARBA" id="ARBA00022968"/>
    </source>
</evidence>
<evidence type="ECO:0000256" key="11">
    <source>
        <dbReference type="ARBA" id="ARBA00023180"/>
    </source>
</evidence>
<dbReference type="GO" id="GO:0016012">
    <property type="term" value="C:sarcoglycan complex"/>
    <property type="evidence" value="ECO:0007669"/>
    <property type="project" value="InterPro"/>
</dbReference>
<evidence type="ECO:0000256" key="10">
    <source>
        <dbReference type="ARBA" id="ARBA00023157"/>
    </source>
</evidence>
<keyword evidence="4" id="KW-1003">Cell membrane</keyword>
<dbReference type="OrthoDB" id="8881719at2759"/>
<comment type="similarity">
    <text evidence="3">Belongs to the sarcoglycan beta/delta/gamma/zeta family.</text>
</comment>
<keyword evidence="8 14" id="KW-1133">Transmembrane helix</keyword>
<evidence type="ECO:0000313" key="16">
    <source>
        <dbReference type="RefSeq" id="XP_027201724.1"/>
    </source>
</evidence>
<keyword evidence="9 14" id="KW-0472">Membrane</keyword>
<comment type="subcellular location">
    <subcellularLocation>
        <location evidence="2">Cell membrane</location>
        <location evidence="2">Sarcolemma</location>
        <topology evidence="2">Single-pass type II membrane protein</topology>
    </subcellularLocation>
    <subcellularLocation>
        <location evidence="1">Cytoplasm</location>
        <location evidence="1">Cytoskeleton</location>
    </subcellularLocation>
</comment>
<dbReference type="GO" id="GO:0005856">
    <property type="term" value="C:cytoskeleton"/>
    <property type="evidence" value="ECO:0007669"/>
    <property type="project" value="UniProtKB-SubCell"/>
</dbReference>
<evidence type="ECO:0000256" key="2">
    <source>
        <dbReference type="ARBA" id="ARBA00004274"/>
    </source>
</evidence>
<dbReference type="InterPro" id="IPR039972">
    <property type="entry name" value="Sarcoglycan_gamma/delta/zeta"/>
</dbReference>
<keyword evidence="7" id="KW-0735">Signal-anchor</keyword>
<feature type="region of interest" description="Disordered" evidence="13">
    <location>
        <begin position="318"/>
        <end position="344"/>
    </location>
</feature>
<feature type="compositionally biased region" description="Low complexity" evidence="13">
    <location>
        <begin position="332"/>
        <end position="344"/>
    </location>
</feature>
<sequence length="500" mass="58015">MSIVDDCGGGVRYVDRHSQMIIIDNHRHSRSHSHSNSRQSSSLLMFQNYHPMMMNDNNGQQQQQQINYERQRRRQSGQILETQLDDDNYNDDNYDHYSNENQQSSSTIIINNEPRYYNENFDSECPTTTSMEHQLQEIDPIIDNQMMLIYPSDDIVDNDEYLMQQQQQQQQQEVGIYGWRKKFLYILLAINIVMVGINFALAFWIISVLGFSTNGIGPIDFGSIDTTTISNNNDQIIRIHGSTVFEKLLFARHLRSWPNDELRMTTKNGDLIFRSLSNDSSSTNENRLIISNDKITLITDHFEVYDRKNSLMFALDSEPTDQTRTTRQTINQSESKSEQQQQQQQITIRSNAIKFLNDNNNNLNLPLSLQTPSIINTINDELRLYSPQSRVLLRGPQSLYLESKLGDISIVTYDDLRLQSNAGRITFDSRSIYMRHLWTDNTTKTLIGNQTLMDQDQDDESTLLFKKPIVYQVCVCSKSGRLFLANANQPCQVKSYRDCR</sequence>
<evidence type="ECO:0000256" key="8">
    <source>
        <dbReference type="ARBA" id="ARBA00022989"/>
    </source>
</evidence>
<evidence type="ECO:0000313" key="15">
    <source>
        <dbReference type="Proteomes" id="UP000515146"/>
    </source>
</evidence>
<dbReference type="FunCoup" id="A0A6P6YAU6">
    <property type="interactions" value="10"/>
</dbReference>
<evidence type="ECO:0000256" key="6">
    <source>
        <dbReference type="ARBA" id="ARBA00022692"/>
    </source>
</evidence>
<evidence type="ECO:0000256" key="5">
    <source>
        <dbReference type="ARBA" id="ARBA00022490"/>
    </source>
</evidence>
<evidence type="ECO:0000256" key="1">
    <source>
        <dbReference type="ARBA" id="ARBA00004245"/>
    </source>
</evidence>
<dbReference type="InParanoid" id="A0A6P6YAU6"/>
<dbReference type="Proteomes" id="UP000515146">
    <property type="component" value="Unplaced"/>
</dbReference>
<evidence type="ECO:0000256" key="3">
    <source>
        <dbReference type="ARBA" id="ARBA00007574"/>
    </source>
</evidence>
<organism evidence="15 16">
    <name type="scientific">Dermatophagoides pteronyssinus</name>
    <name type="common">European house dust mite</name>
    <dbReference type="NCBI Taxonomy" id="6956"/>
    <lineage>
        <taxon>Eukaryota</taxon>
        <taxon>Metazoa</taxon>
        <taxon>Ecdysozoa</taxon>
        <taxon>Arthropoda</taxon>
        <taxon>Chelicerata</taxon>
        <taxon>Arachnida</taxon>
        <taxon>Acari</taxon>
        <taxon>Acariformes</taxon>
        <taxon>Sarcoptiformes</taxon>
        <taxon>Astigmata</taxon>
        <taxon>Psoroptidia</taxon>
        <taxon>Analgoidea</taxon>
        <taxon>Pyroglyphidae</taxon>
        <taxon>Dermatophagoidinae</taxon>
        <taxon>Dermatophagoides</taxon>
    </lineage>
</organism>
<gene>
    <name evidence="16" type="primary">LOC113795717</name>
</gene>
<proteinExistence type="inferred from homology"/>
<evidence type="ECO:0000256" key="4">
    <source>
        <dbReference type="ARBA" id="ARBA00022475"/>
    </source>
</evidence>
<dbReference type="Pfam" id="PF04790">
    <property type="entry name" value="Sarcoglycan_1"/>
    <property type="match status" value="1"/>
</dbReference>
<dbReference type="AlphaFoldDB" id="A0A6P6YAU6"/>
<protein>
    <submittedName>
        <fullName evidence="16">Delta-sarcoglycan-like</fullName>
    </submittedName>
</protein>
<keyword evidence="11" id="KW-0325">Glycoprotein</keyword>
<keyword evidence="15" id="KW-1185">Reference proteome</keyword>
<keyword evidence="12" id="KW-0206">Cytoskeleton</keyword>
<keyword evidence="6 14" id="KW-0812">Transmembrane</keyword>
<feature type="region of interest" description="Disordered" evidence="13">
    <location>
        <begin position="52"/>
        <end position="107"/>
    </location>
</feature>
<reference evidence="16" key="1">
    <citation type="submission" date="2025-08" db="UniProtKB">
        <authorList>
            <consortium name="RefSeq"/>
        </authorList>
    </citation>
    <scope>IDENTIFICATION</scope>
    <source>
        <strain evidence="16">Airmid</strain>
    </source>
</reference>
<feature type="compositionally biased region" description="Acidic residues" evidence="13">
    <location>
        <begin position="83"/>
        <end position="92"/>
    </location>
</feature>
<evidence type="ECO:0000256" key="14">
    <source>
        <dbReference type="SAM" id="Phobius"/>
    </source>
</evidence>
<evidence type="ECO:0000256" key="9">
    <source>
        <dbReference type="ARBA" id="ARBA00023136"/>
    </source>
</evidence>
<dbReference type="PANTHER" id="PTHR12939:SF10">
    <property type="entry name" value="EG:4F1.1 PROTEIN"/>
    <property type="match status" value="1"/>
</dbReference>
<dbReference type="RefSeq" id="XP_027201724.1">
    <property type="nucleotide sequence ID" value="XM_027345923.1"/>
</dbReference>
<name>A0A6P6YAU6_DERPT</name>
<dbReference type="KEGG" id="dpte:113795717"/>
<evidence type="ECO:0000256" key="12">
    <source>
        <dbReference type="ARBA" id="ARBA00023212"/>
    </source>
</evidence>
<keyword evidence="10" id="KW-1015">Disulfide bond</keyword>
<keyword evidence="5" id="KW-0963">Cytoplasm</keyword>
<dbReference type="InterPro" id="IPR006875">
    <property type="entry name" value="Sarcoglycan"/>
</dbReference>
<accession>A0A6P6YAU6</accession>
<evidence type="ECO:0000256" key="13">
    <source>
        <dbReference type="SAM" id="MobiDB-lite"/>
    </source>
</evidence>
<feature type="transmembrane region" description="Helical" evidence="14">
    <location>
        <begin position="183"/>
        <end position="206"/>
    </location>
</feature>